<dbReference type="Proteomes" id="UP000199008">
    <property type="component" value="Unassembled WGS sequence"/>
</dbReference>
<name>A0A1G9FHA2_9BACL</name>
<dbReference type="InterPro" id="IPR029063">
    <property type="entry name" value="SAM-dependent_MTases_sf"/>
</dbReference>
<dbReference type="PANTHER" id="PTHR43861:SF3">
    <property type="entry name" value="PUTATIVE (AFU_ORTHOLOGUE AFUA_2G14390)-RELATED"/>
    <property type="match status" value="1"/>
</dbReference>
<evidence type="ECO:0000256" key="1">
    <source>
        <dbReference type="ARBA" id="ARBA00022679"/>
    </source>
</evidence>
<dbReference type="RefSeq" id="WP_092986357.1">
    <property type="nucleotide sequence ID" value="NZ_FNFY01000012.1"/>
</dbReference>
<keyword evidence="1 3" id="KW-0808">Transferase</keyword>
<feature type="domain" description="Methyltransferase" evidence="2">
    <location>
        <begin position="38"/>
        <end position="128"/>
    </location>
</feature>
<dbReference type="OrthoDB" id="9804312at2"/>
<dbReference type="Pfam" id="PF13649">
    <property type="entry name" value="Methyltransf_25"/>
    <property type="match status" value="1"/>
</dbReference>
<dbReference type="InterPro" id="IPR041698">
    <property type="entry name" value="Methyltransf_25"/>
</dbReference>
<keyword evidence="3" id="KW-0489">Methyltransferase</keyword>
<dbReference type="AlphaFoldDB" id="A0A1G9FHA2"/>
<evidence type="ECO:0000313" key="4">
    <source>
        <dbReference type="Proteomes" id="UP000199008"/>
    </source>
</evidence>
<accession>A0A1G9FHA2</accession>
<reference evidence="4" key="1">
    <citation type="submission" date="2016-10" db="EMBL/GenBank/DDBJ databases">
        <authorList>
            <person name="Varghese N."/>
            <person name="Submissions S."/>
        </authorList>
    </citation>
    <scope>NUCLEOTIDE SEQUENCE [LARGE SCALE GENOMIC DNA]</scope>
    <source>
        <strain evidence="4">CGMCC 1.8895</strain>
    </source>
</reference>
<dbReference type="GO" id="GO:0008168">
    <property type="term" value="F:methyltransferase activity"/>
    <property type="evidence" value="ECO:0007669"/>
    <property type="project" value="UniProtKB-KW"/>
</dbReference>
<dbReference type="GO" id="GO:0032259">
    <property type="term" value="P:methylation"/>
    <property type="evidence" value="ECO:0007669"/>
    <property type="project" value="UniProtKB-KW"/>
</dbReference>
<sequence length="200" mass="22294">MNHWDEKFKHEDYIYGVEPNEWIRSVFNDRGDSKIALLAEGEGRNAAYLATLGHKVTTYDFSKEGIEKTKRLAGSKGVEVDANLQDITIKDALPSNVYDVGISVFGHVPAEGKETMFSNLVNCVKPGGTVVFELYSIQQLEFGTGGPQNLDMLFSVDEIEGYLRNLSADVIELKEIITMRHEGKMHNGKSAVIQGKILKR</sequence>
<dbReference type="EMBL" id="FNFY01000012">
    <property type="protein sequence ID" value="SDK87760.1"/>
    <property type="molecule type" value="Genomic_DNA"/>
</dbReference>
<dbReference type="SUPFAM" id="SSF53335">
    <property type="entry name" value="S-adenosyl-L-methionine-dependent methyltransferases"/>
    <property type="match status" value="1"/>
</dbReference>
<dbReference type="PANTHER" id="PTHR43861">
    <property type="entry name" value="TRANS-ACONITATE 2-METHYLTRANSFERASE-RELATED"/>
    <property type="match status" value="1"/>
</dbReference>
<keyword evidence="4" id="KW-1185">Reference proteome</keyword>
<dbReference type="STRING" id="576118.SAMN05216216_11237"/>
<evidence type="ECO:0000259" key="2">
    <source>
        <dbReference type="Pfam" id="PF13649"/>
    </source>
</evidence>
<dbReference type="Gene3D" id="3.40.50.150">
    <property type="entry name" value="Vaccinia Virus protein VP39"/>
    <property type="match status" value="1"/>
</dbReference>
<dbReference type="CDD" id="cd02440">
    <property type="entry name" value="AdoMet_MTases"/>
    <property type="match status" value="1"/>
</dbReference>
<gene>
    <name evidence="3" type="ORF">SAMN05216216_11237</name>
</gene>
<proteinExistence type="predicted"/>
<evidence type="ECO:0000313" key="3">
    <source>
        <dbReference type="EMBL" id="SDK87760.1"/>
    </source>
</evidence>
<protein>
    <submittedName>
        <fullName evidence="3">Methyltransferase domain-containing protein</fullName>
    </submittedName>
</protein>
<organism evidence="3 4">
    <name type="scientific">Lacicoccus qingdaonensis</name>
    <dbReference type="NCBI Taxonomy" id="576118"/>
    <lineage>
        <taxon>Bacteria</taxon>
        <taxon>Bacillati</taxon>
        <taxon>Bacillota</taxon>
        <taxon>Bacilli</taxon>
        <taxon>Bacillales</taxon>
        <taxon>Salinicoccaceae</taxon>
        <taxon>Lacicoccus</taxon>
    </lineage>
</organism>